<name>A0A2A6B3A9_PRIPA</name>
<evidence type="ECO:0000313" key="2">
    <source>
        <dbReference type="Proteomes" id="UP000005239"/>
    </source>
</evidence>
<reference evidence="2" key="1">
    <citation type="journal article" date="2008" name="Nat. Genet.">
        <title>The Pristionchus pacificus genome provides a unique perspective on nematode lifestyle and parasitism.</title>
        <authorList>
            <person name="Dieterich C."/>
            <person name="Clifton S.W."/>
            <person name="Schuster L.N."/>
            <person name="Chinwalla A."/>
            <person name="Delehaunty K."/>
            <person name="Dinkelacker I."/>
            <person name="Fulton L."/>
            <person name="Fulton R."/>
            <person name="Godfrey J."/>
            <person name="Minx P."/>
            <person name="Mitreva M."/>
            <person name="Roeseler W."/>
            <person name="Tian H."/>
            <person name="Witte H."/>
            <person name="Yang S.P."/>
            <person name="Wilson R.K."/>
            <person name="Sommer R.J."/>
        </authorList>
    </citation>
    <scope>NUCLEOTIDE SEQUENCE [LARGE SCALE GENOMIC DNA]</scope>
    <source>
        <strain evidence="2">PS312</strain>
    </source>
</reference>
<keyword evidence="2" id="KW-1185">Reference proteome</keyword>
<accession>A0A8R1Z3Y7</accession>
<dbReference type="EnsemblMetazoa" id="PPA43026.1">
    <property type="protein sequence ID" value="PPA43026.1"/>
    <property type="gene ID" value="WBGene00281395"/>
</dbReference>
<dbReference type="Proteomes" id="UP000005239">
    <property type="component" value="Unassembled WGS sequence"/>
</dbReference>
<gene>
    <name evidence="1" type="primary">WBGene00281395</name>
</gene>
<reference evidence="1" key="2">
    <citation type="submission" date="2022-06" db="UniProtKB">
        <authorList>
            <consortium name="EnsemblMetazoa"/>
        </authorList>
    </citation>
    <scope>IDENTIFICATION</scope>
    <source>
        <strain evidence="1">PS312</strain>
    </source>
</reference>
<evidence type="ECO:0000313" key="1">
    <source>
        <dbReference type="EnsemblMetazoa" id="PPA43026.1"/>
    </source>
</evidence>
<dbReference type="AlphaFoldDB" id="A0A2A6B3A9"/>
<sequence>MLSRGGKNEEGWDEMIMRKVSLLDDTVVEGNEFQRLIVRDATVVWELEVLKREEIRAQERIVEQLKRGVDEDLPDGLLARVIQAETAMKSALQEMRWKVESFKKEVVDLPEQLASQLAVVKKNIATLTKMERSLTPLIREETRYRNPQRLPRDGKFA</sequence>
<protein>
    <submittedName>
        <fullName evidence="1">Uncharacterized protein</fullName>
    </submittedName>
</protein>
<accession>A0A2A6B3A9</accession>
<proteinExistence type="predicted"/>
<organism evidence="1 2">
    <name type="scientific">Pristionchus pacificus</name>
    <name type="common">Parasitic nematode worm</name>
    <dbReference type="NCBI Taxonomy" id="54126"/>
    <lineage>
        <taxon>Eukaryota</taxon>
        <taxon>Metazoa</taxon>
        <taxon>Ecdysozoa</taxon>
        <taxon>Nematoda</taxon>
        <taxon>Chromadorea</taxon>
        <taxon>Rhabditida</taxon>
        <taxon>Rhabditina</taxon>
        <taxon>Diplogasteromorpha</taxon>
        <taxon>Diplogasteroidea</taxon>
        <taxon>Neodiplogasteridae</taxon>
        <taxon>Pristionchus</taxon>
    </lineage>
</organism>